<dbReference type="GO" id="GO:0005524">
    <property type="term" value="F:ATP binding"/>
    <property type="evidence" value="ECO:0007669"/>
    <property type="project" value="UniProtKB-KW"/>
</dbReference>
<dbReference type="PANTHER" id="PTHR44936">
    <property type="entry name" value="SENSOR PROTEIN CREC"/>
    <property type="match status" value="1"/>
</dbReference>
<dbReference type="SMART" id="SM00387">
    <property type="entry name" value="HATPase_c"/>
    <property type="match status" value="1"/>
</dbReference>
<dbReference type="SUPFAM" id="SSF55874">
    <property type="entry name" value="ATPase domain of HSP90 chaperone/DNA topoisomerase II/histidine kinase"/>
    <property type="match status" value="1"/>
</dbReference>
<feature type="domain" description="Histidine kinase" evidence="9">
    <location>
        <begin position="155"/>
        <end position="265"/>
    </location>
</feature>
<dbReference type="PRINTS" id="PR00344">
    <property type="entry name" value="BCTRLSENSOR"/>
</dbReference>
<keyword evidence="6 10" id="KW-0067">ATP-binding</keyword>
<dbReference type="PANTHER" id="PTHR44936:SF10">
    <property type="entry name" value="SENSOR PROTEIN RSTB"/>
    <property type="match status" value="1"/>
</dbReference>
<feature type="region of interest" description="Disordered" evidence="8">
    <location>
        <begin position="1"/>
        <end position="31"/>
    </location>
</feature>
<dbReference type="Proteomes" id="UP001330827">
    <property type="component" value="Chromosome"/>
</dbReference>
<keyword evidence="3" id="KW-0808">Transferase</keyword>
<protein>
    <recommendedName>
        <fullName evidence="2">histidine kinase</fullName>
        <ecNumber evidence="2">2.7.13.3</ecNumber>
    </recommendedName>
</protein>
<keyword evidence="7" id="KW-0902">Two-component regulatory system</keyword>
<keyword evidence="5" id="KW-0418">Kinase</keyword>
<keyword evidence="11" id="KW-1185">Reference proteome</keyword>
<sequence>MIHHLLPTVPQAQAARRGPDLSTALLPGGRSEGTELLPDGREDAALVSLEHALLDAPGDGRYLADARIRRHERRNALHTLHGLMELARHAEKRPELLAASPGIPLAKVSDVIRRVQDPLIRAQLVGKTLAAGERDIALRLGSGSSLSGHPERAGEIATVLGNLIDNAMDAVACFGTPDPRVEVSFRDTGCGVELGVTDNGTGVSPDLRELIFARGFSTKRRTGVRPRGEGLALVRDIAGAYGGTVEVADRDGGGAVFTVRMPLLYDIGRSAP</sequence>
<dbReference type="InterPro" id="IPR036890">
    <property type="entry name" value="HATPase_C_sf"/>
</dbReference>
<evidence type="ECO:0000256" key="2">
    <source>
        <dbReference type="ARBA" id="ARBA00012438"/>
    </source>
</evidence>
<reference evidence="10 11" key="1">
    <citation type="submission" date="2022-10" db="EMBL/GenBank/DDBJ databases">
        <title>The complete genomes of actinobacterial strains from the NBC collection.</title>
        <authorList>
            <person name="Joergensen T.S."/>
            <person name="Alvarez Arevalo M."/>
            <person name="Sterndorff E.B."/>
            <person name="Faurdal D."/>
            <person name="Vuksanovic O."/>
            <person name="Mourched A.-S."/>
            <person name="Charusanti P."/>
            <person name="Shaw S."/>
            <person name="Blin K."/>
            <person name="Weber T."/>
        </authorList>
    </citation>
    <scope>NUCLEOTIDE SEQUENCE [LARGE SCALE GENOMIC DNA]</scope>
    <source>
        <strain evidence="10 11">NBC 01769</strain>
    </source>
</reference>
<name>A0ABZ1GAX9_9ACTN</name>
<dbReference type="InterPro" id="IPR050980">
    <property type="entry name" value="2C_sensor_his_kinase"/>
</dbReference>
<organism evidence="10 11">
    <name type="scientific">Streptomyces brevispora</name>
    <dbReference type="NCBI Taxonomy" id="887462"/>
    <lineage>
        <taxon>Bacteria</taxon>
        <taxon>Bacillati</taxon>
        <taxon>Actinomycetota</taxon>
        <taxon>Actinomycetes</taxon>
        <taxon>Kitasatosporales</taxon>
        <taxon>Streptomycetaceae</taxon>
        <taxon>Streptomyces</taxon>
    </lineage>
</organism>
<evidence type="ECO:0000256" key="8">
    <source>
        <dbReference type="SAM" id="MobiDB-lite"/>
    </source>
</evidence>
<dbReference type="Gene3D" id="3.30.565.10">
    <property type="entry name" value="Histidine kinase-like ATPase, C-terminal domain"/>
    <property type="match status" value="1"/>
</dbReference>
<evidence type="ECO:0000256" key="3">
    <source>
        <dbReference type="ARBA" id="ARBA00022679"/>
    </source>
</evidence>
<dbReference type="InterPro" id="IPR004358">
    <property type="entry name" value="Sig_transdc_His_kin-like_C"/>
</dbReference>
<dbReference type="Pfam" id="PF02518">
    <property type="entry name" value="HATPase_c"/>
    <property type="match status" value="1"/>
</dbReference>
<evidence type="ECO:0000256" key="1">
    <source>
        <dbReference type="ARBA" id="ARBA00000085"/>
    </source>
</evidence>
<dbReference type="InterPro" id="IPR005467">
    <property type="entry name" value="His_kinase_dom"/>
</dbReference>
<keyword evidence="4" id="KW-0547">Nucleotide-binding</keyword>
<evidence type="ECO:0000259" key="9">
    <source>
        <dbReference type="PROSITE" id="PS50109"/>
    </source>
</evidence>
<accession>A0ABZ1GAX9</accession>
<dbReference type="RefSeq" id="WP_167523344.1">
    <property type="nucleotide sequence ID" value="NZ_CP109114.1"/>
</dbReference>
<gene>
    <name evidence="10" type="ORF">OIE64_31710</name>
</gene>
<dbReference type="InterPro" id="IPR003594">
    <property type="entry name" value="HATPase_dom"/>
</dbReference>
<dbReference type="EC" id="2.7.13.3" evidence="2"/>
<proteinExistence type="predicted"/>
<comment type="catalytic activity">
    <reaction evidence="1">
        <text>ATP + protein L-histidine = ADP + protein N-phospho-L-histidine.</text>
        <dbReference type="EC" id="2.7.13.3"/>
    </reaction>
</comment>
<dbReference type="PROSITE" id="PS50109">
    <property type="entry name" value="HIS_KIN"/>
    <property type="match status" value="1"/>
</dbReference>
<dbReference type="EMBL" id="CP109114">
    <property type="protein sequence ID" value="WSC16950.1"/>
    <property type="molecule type" value="Genomic_DNA"/>
</dbReference>
<evidence type="ECO:0000313" key="11">
    <source>
        <dbReference type="Proteomes" id="UP001330827"/>
    </source>
</evidence>
<evidence type="ECO:0000256" key="4">
    <source>
        <dbReference type="ARBA" id="ARBA00022741"/>
    </source>
</evidence>
<evidence type="ECO:0000256" key="5">
    <source>
        <dbReference type="ARBA" id="ARBA00022777"/>
    </source>
</evidence>
<evidence type="ECO:0000313" key="10">
    <source>
        <dbReference type="EMBL" id="WSC16950.1"/>
    </source>
</evidence>
<evidence type="ECO:0000256" key="7">
    <source>
        <dbReference type="ARBA" id="ARBA00023012"/>
    </source>
</evidence>
<evidence type="ECO:0000256" key="6">
    <source>
        <dbReference type="ARBA" id="ARBA00022840"/>
    </source>
</evidence>